<name>A0A315Z5D9_SEDFL</name>
<evidence type="ECO:0000313" key="2">
    <source>
        <dbReference type="EMBL" id="PWJ38419.1"/>
    </source>
</evidence>
<evidence type="ECO:0000313" key="3">
    <source>
        <dbReference type="Proteomes" id="UP000245535"/>
    </source>
</evidence>
<dbReference type="InterPro" id="IPR050903">
    <property type="entry name" value="Bact_Chemotaxis_MeTrfase"/>
</dbReference>
<keyword evidence="3" id="KW-1185">Reference proteome</keyword>
<protein>
    <submittedName>
        <fullName evidence="2">Chemotaxis methyl-accepting protein methylase</fullName>
    </submittedName>
</protein>
<proteinExistence type="predicted"/>
<dbReference type="GO" id="GO:0032259">
    <property type="term" value="P:methylation"/>
    <property type="evidence" value="ECO:0007669"/>
    <property type="project" value="UniProtKB-KW"/>
</dbReference>
<keyword evidence="2" id="KW-0808">Transferase</keyword>
<dbReference type="GO" id="GO:0008757">
    <property type="term" value="F:S-adenosylmethionine-dependent methyltransferase activity"/>
    <property type="evidence" value="ECO:0007669"/>
    <property type="project" value="InterPro"/>
</dbReference>
<organism evidence="2 3">
    <name type="scientific">Sediminitomix flava</name>
    <dbReference type="NCBI Taxonomy" id="379075"/>
    <lineage>
        <taxon>Bacteria</taxon>
        <taxon>Pseudomonadati</taxon>
        <taxon>Bacteroidota</taxon>
        <taxon>Cytophagia</taxon>
        <taxon>Cytophagales</taxon>
        <taxon>Flammeovirgaceae</taxon>
        <taxon>Sediminitomix</taxon>
    </lineage>
</organism>
<dbReference type="SUPFAM" id="SSF53335">
    <property type="entry name" value="S-adenosyl-L-methionine-dependent methyltransferases"/>
    <property type="match status" value="1"/>
</dbReference>
<sequence>MLAKSYNSYSTPSTKNTSLEENHHQKEIIKLFQNLSNFCWSYKYFEKWFPEFLAKSTFESIAEINTFYENYPEELYNIINNLENASTEFFSPNIDWQLLQKKIVELDNLKSSAPIRIWVLGANQGESVYSLSILLEKLKLKKEYQLFGTDQLLGNIKIARSATYSSEQIKNVEKKDIDRFFESKNGMYSIANKVKSKIFFSNHCPIKNPPYNNMDLVICQGIHHQIDLKHHGLMNRSIHFSLRKEGLLFLSKDGYHRSLKNCGLKADDITPNHIFINHKKISVISYKISDYRFYMNHSATTAINFKDLDETKGSNLYEVTLDIPSKSVRENVSNQAKLKDINYQVFSKLLNEYNELIYTSFVSLSKIGSNEILIRNIKLNNLFFPISFKVQNKRNSTNQNSFYLKIMIN</sequence>
<dbReference type="Proteomes" id="UP000245535">
    <property type="component" value="Unassembled WGS sequence"/>
</dbReference>
<dbReference type="RefSeq" id="WP_109621473.1">
    <property type="nucleotide sequence ID" value="NZ_QGDO01000007.1"/>
</dbReference>
<dbReference type="InterPro" id="IPR022642">
    <property type="entry name" value="CheR_C"/>
</dbReference>
<dbReference type="PROSITE" id="PS50123">
    <property type="entry name" value="CHER"/>
    <property type="match status" value="1"/>
</dbReference>
<dbReference type="EMBL" id="QGDO01000007">
    <property type="protein sequence ID" value="PWJ38419.1"/>
    <property type="molecule type" value="Genomic_DNA"/>
</dbReference>
<dbReference type="AlphaFoldDB" id="A0A315Z5D9"/>
<dbReference type="InterPro" id="IPR029063">
    <property type="entry name" value="SAM-dependent_MTases_sf"/>
</dbReference>
<keyword evidence="2" id="KW-0489">Methyltransferase</keyword>
<dbReference type="PANTHER" id="PTHR24422">
    <property type="entry name" value="CHEMOTAXIS PROTEIN METHYLTRANSFERASE"/>
    <property type="match status" value="1"/>
</dbReference>
<accession>A0A315Z5D9</accession>
<dbReference type="InterPro" id="IPR000780">
    <property type="entry name" value="CheR_MeTrfase"/>
</dbReference>
<dbReference type="PANTHER" id="PTHR24422:SF10">
    <property type="entry name" value="CHEMOTAXIS PROTEIN METHYLTRANSFERASE 2"/>
    <property type="match status" value="1"/>
</dbReference>
<gene>
    <name evidence="2" type="ORF">BC781_1079</name>
</gene>
<reference evidence="2 3" key="1">
    <citation type="submission" date="2018-03" db="EMBL/GenBank/DDBJ databases">
        <title>Genomic Encyclopedia of Archaeal and Bacterial Type Strains, Phase II (KMG-II): from individual species to whole genera.</title>
        <authorList>
            <person name="Goeker M."/>
        </authorList>
    </citation>
    <scope>NUCLEOTIDE SEQUENCE [LARGE SCALE GENOMIC DNA]</scope>
    <source>
        <strain evidence="2 3">DSM 28229</strain>
    </source>
</reference>
<evidence type="ECO:0000259" key="1">
    <source>
        <dbReference type="PROSITE" id="PS50123"/>
    </source>
</evidence>
<dbReference type="SMART" id="SM00138">
    <property type="entry name" value="MeTrc"/>
    <property type="match status" value="1"/>
</dbReference>
<dbReference type="Pfam" id="PF01739">
    <property type="entry name" value="CheR"/>
    <property type="match status" value="1"/>
</dbReference>
<feature type="domain" description="CheR-type methyltransferase" evidence="1">
    <location>
        <begin position="64"/>
        <end position="250"/>
    </location>
</feature>
<dbReference type="Gene3D" id="3.40.50.150">
    <property type="entry name" value="Vaccinia Virus protein VP39"/>
    <property type="match status" value="1"/>
</dbReference>
<comment type="caution">
    <text evidence="2">The sequence shown here is derived from an EMBL/GenBank/DDBJ whole genome shotgun (WGS) entry which is preliminary data.</text>
</comment>
<dbReference type="PRINTS" id="PR00996">
    <property type="entry name" value="CHERMTFRASE"/>
</dbReference>
<dbReference type="OrthoDB" id="9816309at2"/>